<sequence>MADVNELTYTPRPPKVLGHVNLMLDTFIANSQIDDLRAIVRNLLATAPPSTTGAFHRVARARLAHVKPQANIPHPSTFFAPSKFGEPTPTPQLFDALARARTLFGTGMGVESLGVLACIVRATSGFRWEEDGPMMDALAVVDADISQAVQSSKEQVAGELYKDLGGARRAINDLRGAMLDLEAEVAEWDGEFPFMRGLANAECWRL</sequence>
<organism evidence="1 2">
    <name type="scientific">Botryobasidium botryosum (strain FD-172 SS1)</name>
    <dbReference type="NCBI Taxonomy" id="930990"/>
    <lineage>
        <taxon>Eukaryota</taxon>
        <taxon>Fungi</taxon>
        <taxon>Dikarya</taxon>
        <taxon>Basidiomycota</taxon>
        <taxon>Agaricomycotina</taxon>
        <taxon>Agaricomycetes</taxon>
        <taxon>Cantharellales</taxon>
        <taxon>Botryobasidiaceae</taxon>
        <taxon>Botryobasidium</taxon>
    </lineage>
</organism>
<dbReference type="OrthoDB" id="3219836at2759"/>
<dbReference type="AlphaFoldDB" id="A0A067MHM0"/>
<evidence type="ECO:0000313" key="2">
    <source>
        <dbReference type="Proteomes" id="UP000027195"/>
    </source>
</evidence>
<dbReference type="InParanoid" id="A0A067MHM0"/>
<accession>A0A067MHM0</accession>
<keyword evidence="2" id="KW-1185">Reference proteome</keyword>
<dbReference type="STRING" id="930990.A0A067MHM0"/>
<dbReference type="EMBL" id="KL198059">
    <property type="protein sequence ID" value="KDQ11357.1"/>
    <property type="molecule type" value="Genomic_DNA"/>
</dbReference>
<reference evidence="2" key="1">
    <citation type="journal article" date="2014" name="Proc. Natl. Acad. Sci. U.S.A.">
        <title>Extensive sampling of basidiomycete genomes demonstrates inadequacy of the white-rot/brown-rot paradigm for wood decay fungi.</title>
        <authorList>
            <person name="Riley R."/>
            <person name="Salamov A.A."/>
            <person name="Brown D.W."/>
            <person name="Nagy L.G."/>
            <person name="Floudas D."/>
            <person name="Held B.W."/>
            <person name="Levasseur A."/>
            <person name="Lombard V."/>
            <person name="Morin E."/>
            <person name="Otillar R."/>
            <person name="Lindquist E.A."/>
            <person name="Sun H."/>
            <person name="LaButti K.M."/>
            <person name="Schmutz J."/>
            <person name="Jabbour D."/>
            <person name="Luo H."/>
            <person name="Baker S.E."/>
            <person name="Pisabarro A.G."/>
            <person name="Walton J.D."/>
            <person name="Blanchette R.A."/>
            <person name="Henrissat B."/>
            <person name="Martin F."/>
            <person name="Cullen D."/>
            <person name="Hibbett D.S."/>
            <person name="Grigoriev I.V."/>
        </authorList>
    </citation>
    <scope>NUCLEOTIDE SEQUENCE [LARGE SCALE GENOMIC DNA]</scope>
    <source>
        <strain evidence="2">FD-172 SS1</strain>
    </source>
</reference>
<dbReference type="Proteomes" id="UP000027195">
    <property type="component" value="Unassembled WGS sequence"/>
</dbReference>
<dbReference type="HOGENOM" id="CLU_080473_0_0_1"/>
<proteinExistence type="predicted"/>
<evidence type="ECO:0000313" key="1">
    <source>
        <dbReference type="EMBL" id="KDQ11357.1"/>
    </source>
</evidence>
<gene>
    <name evidence="1" type="ORF">BOTBODRAFT_35441</name>
</gene>
<protein>
    <submittedName>
        <fullName evidence="1">Uncharacterized protein</fullName>
    </submittedName>
</protein>
<name>A0A067MHM0_BOTB1</name>